<dbReference type="InterPro" id="IPR051683">
    <property type="entry name" value="Enoyl-CoA_Hydratase/Isomerase"/>
</dbReference>
<evidence type="ECO:0000313" key="2">
    <source>
        <dbReference type="EMBL" id="GGI05114.1"/>
    </source>
</evidence>
<dbReference type="PANTHER" id="PTHR42964:SF1">
    <property type="entry name" value="POLYKETIDE BIOSYNTHESIS ENOYL-COA HYDRATASE PKSH-RELATED"/>
    <property type="match status" value="1"/>
</dbReference>
<evidence type="ECO:0000313" key="3">
    <source>
        <dbReference type="Proteomes" id="UP000650511"/>
    </source>
</evidence>
<dbReference type="AlphaFoldDB" id="A0A8J3ET87"/>
<name>A0A8J3ET87_9ACTN</name>
<dbReference type="EMBL" id="BMHA01000004">
    <property type="protein sequence ID" value="GGI05114.1"/>
    <property type="molecule type" value="Genomic_DNA"/>
</dbReference>
<dbReference type="SUPFAM" id="SSF52096">
    <property type="entry name" value="ClpP/crotonase"/>
    <property type="match status" value="1"/>
</dbReference>
<comment type="similarity">
    <text evidence="1">Belongs to the enoyl-CoA hydratase/isomerase family.</text>
</comment>
<dbReference type="GO" id="GO:0003824">
    <property type="term" value="F:catalytic activity"/>
    <property type="evidence" value="ECO:0007669"/>
    <property type="project" value="UniProtKB-ARBA"/>
</dbReference>
<gene>
    <name evidence="2" type="ORF">GCM10011354_12480</name>
</gene>
<dbReference type="PANTHER" id="PTHR42964">
    <property type="entry name" value="ENOYL-COA HYDRATASE"/>
    <property type="match status" value="1"/>
</dbReference>
<comment type="caution">
    <text evidence="2">The sequence shown here is derived from an EMBL/GenBank/DDBJ whole genome shotgun (WGS) entry which is preliminary data.</text>
</comment>
<dbReference type="CDD" id="cd06558">
    <property type="entry name" value="crotonase-like"/>
    <property type="match status" value="1"/>
</dbReference>
<dbReference type="RefSeq" id="WP_130649489.1">
    <property type="nucleotide sequence ID" value="NZ_BMHA01000004.1"/>
</dbReference>
<dbReference type="InterPro" id="IPR014748">
    <property type="entry name" value="Enoyl-CoA_hydra_C"/>
</dbReference>
<reference evidence="2" key="2">
    <citation type="submission" date="2020-09" db="EMBL/GenBank/DDBJ databases">
        <authorList>
            <person name="Sun Q."/>
            <person name="Zhou Y."/>
        </authorList>
    </citation>
    <scope>NUCLEOTIDE SEQUENCE</scope>
    <source>
        <strain evidence="2">CGMCC 1.14988</strain>
    </source>
</reference>
<dbReference type="OrthoDB" id="370015at2"/>
<dbReference type="InterPro" id="IPR001753">
    <property type="entry name" value="Enoyl-CoA_hydra/iso"/>
</dbReference>
<sequence>MSDALLIDRDERGVVTLTLNRPEVRNAFDPTLMGAITDAATRLADDPDVRVLVLTGAGTVFSGGADLSWMSSVMDYSFEESVADSRNFEAMLRAVDEFPAPTVARVNGHAMGGAAGLLGCVDVAVAVRGAKLAFTEVRVGIAPSMISAYVQPRIGARHARRYFLSGEPFDADRALHLGLVSEVCEPDDLDATVETVVTNLLAGAPEAQRATKQLIRDIDRLDRNGSQQLRLELIARLRAAEEGQEGMQAFFDKRKASWIPSADA</sequence>
<dbReference type="Pfam" id="PF00378">
    <property type="entry name" value="ECH_1"/>
    <property type="match status" value="1"/>
</dbReference>
<protein>
    <submittedName>
        <fullName evidence="2">Methylglutaconyl-CoA hydratase</fullName>
    </submittedName>
</protein>
<reference evidence="2" key="1">
    <citation type="journal article" date="2014" name="Int. J. Syst. Evol. Microbiol.">
        <title>Complete genome sequence of Corynebacterium casei LMG S-19264T (=DSM 44701T), isolated from a smear-ripened cheese.</title>
        <authorList>
            <consortium name="US DOE Joint Genome Institute (JGI-PGF)"/>
            <person name="Walter F."/>
            <person name="Albersmeier A."/>
            <person name="Kalinowski J."/>
            <person name="Ruckert C."/>
        </authorList>
    </citation>
    <scope>NUCLEOTIDE SEQUENCE</scope>
    <source>
        <strain evidence="2">CGMCC 1.14988</strain>
    </source>
</reference>
<keyword evidence="3" id="KW-1185">Reference proteome</keyword>
<organism evidence="2 3">
    <name type="scientific">Egicoccus halophilus</name>
    <dbReference type="NCBI Taxonomy" id="1670830"/>
    <lineage>
        <taxon>Bacteria</taxon>
        <taxon>Bacillati</taxon>
        <taxon>Actinomycetota</taxon>
        <taxon>Nitriliruptoria</taxon>
        <taxon>Egicoccales</taxon>
        <taxon>Egicoccaceae</taxon>
        <taxon>Egicoccus</taxon>
    </lineage>
</organism>
<proteinExistence type="inferred from homology"/>
<dbReference type="Gene3D" id="1.10.12.10">
    <property type="entry name" value="Lyase 2-enoyl-coa Hydratase, Chain A, domain 2"/>
    <property type="match status" value="1"/>
</dbReference>
<evidence type="ECO:0000256" key="1">
    <source>
        <dbReference type="ARBA" id="ARBA00005254"/>
    </source>
</evidence>
<dbReference type="Gene3D" id="3.90.226.10">
    <property type="entry name" value="2-enoyl-CoA Hydratase, Chain A, domain 1"/>
    <property type="match status" value="1"/>
</dbReference>
<accession>A0A8J3ET87</accession>
<dbReference type="InterPro" id="IPR029045">
    <property type="entry name" value="ClpP/crotonase-like_dom_sf"/>
</dbReference>
<dbReference type="Proteomes" id="UP000650511">
    <property type="component" value="Unassembled WGS sequence"/>
</dbReference>